<evidence type="ECO:0000313" key="3">
    <source>
        <dbReference type="Proteomes" id="UP001143347"/>
    </source>
</evidence>
<keyword evidence="1" id="KW-0472">Membrane</keyword>
<protein>
    <submittedName>
        <fullName evidence="2">Type VII secretion-associated protein</fullName>
    </submittedName>
</protein>
<evidence type="ECO:0000313" key="2">
    <source>
        <dbReference type="EMBL" id="MCX2962536.1"/>
    </source>
</evidence>
<dbReference type="EMBL" id="JAPKFM010000001">
    <property type="protein sequence ID" value="MCX2962536.1"/>
    <property type="molecule type" value="Genomic_DNA"/>
</dbReference>
<name>A0A9X3D2D0_9ACTN</name>
<comment type="caution">
    <text evidence="2">The sequence shown here is derived from an EMBL/GenBank/DDBJ whole genome shotgun (WGS) entry which is preliminary data.</text>
</comment>
<feature type="transmembrane region" description="Helical" evidence="1">
    <location>
        <begin position="259"/>
        <end position="280"/>
    </location>
</feature>
<dbReference type="Proteomes" id="UP001143347">
    <property type="component" value="Unassembled WGS sequence"/>
</dbReference>
<keyword evidence="3" id="KW-1185">Reference proteome</keyword>
<keyword evidence="1" id="KW-0812">Transmembrane</keyword>
<gene>
    <name evidence="2" type="ORF">OSB52_00345</name>
</gene>
<evidence type="ECO:0000256" key="1">
    <source>
        <dbReference type="SAM" id="Phobius"/>
    </source>
</evidence>
<sequence>MVTAAARPTVVDLAYGDLRLSDGRRADVGELLEAVDSATVVIGGSRIFAEQAWRDVWAQLGLPDRGPDGPVPMVVGHPSTWGSLRTAALARSLPPMPAPVELVARAVLIARSHCDGAMQRCAVVETTHVPAPPHDPARSVVVNWDVARMRRTVNGWSVEATDVLTPDADDIAQRTESIVDDSVEAVFVDGADPAERDRAREVVGTHALAGRVVDVDRALIGRYGWRTGRPQSETGRYGTAGPIAPEPVAGGADRASRRAVWASGVVALVIAIVAVAVGVVQVGPDDPAENTVALGRTTIVVPADWRRSDLESSDGQAGVQTTRTVFADPDTGRRLLVVQSEVRSDSTLDSVARSLGNRIRQRGDDVVTEFSPSTRFMGRDVISYRETPASGSTIRWYVQVADGLQVSVGCQDGSAGESVDAECSRAVSTIRIEPST</sequence>
<dbReference type="NCBIfam" id="TIGR03931">
    <property type="entry name" value="T7SS_Rv3446c"/>
    <property type="match status" value="1"/>
</dbReference>
<organism evidence="2 3">
    <name type="scientific">Gordonia aquimaris</name>
    <dbReference type="NCBI Taxonomy" id="2984863"/>
    <lineage>
        <taxon>Bacteria</taxon>
        <taxon>Bacillati</taxon>
        <taxon>Actinomycetota</taxon>
        <taxon>Actinomycetes</taxon>
        <taxon>Mycobacteriales</taxon>
        <taxon>Gordoniaceae</taxon>
        <taxon>Gordonia</taxon>
    </lineage>
</organism>
<keyword evidence="1" id="KW-1133">Transmembrane helix</keyword>
<dbReference type="AlphaFoldDB" id="A0A9X3D2D0"/>
<proteinExistence type="predicted"/>
<dbReference type="InterPro" id="IPR023840">
    <property type="entry name" value="T7SS_Rv3446c"/>
</dbReference>
<reference evidence="2" key="1">
    <citation type="submission" date="2022-10" db="EMBL/GenBank/DDBJ databases">
        <title>WGS of marine actinomycetes from Thailand.</title>
        <authorList>
            <person name="Thawai C."/>
        </authorList>
    </citation>
    <scope>NUCLEOTIDE SEQUENCE</scope>
    <source>
        <strain evidence="2">SW21</strain>
    </source>
</reference>
<accession>A0A9X3D2D0</accession>